<reference evidence="2" key="1">
    <citation type="submission" date="2023-04" db="EMBL/GenBank/DDBJ databases">
        <title>Ambrosiozyma monospora NBRC 1965.</title>
        <authorList>
            <person name="Ichikawa N."/>
            <person name="Sato H."/>
            <person name="Tonouchi N."/>
        </authorList>
    </citation>
    <scope>NUCLEOTIDE SEQUENCE</scope>
    <source>
        <strain evidence="2">NBRC 1965</strain>
    </source>
</reference>
<proteinExistence type="predicted"/>
<dbReference type="GO" id="GO:0005771">
    <property type="term" value="C:multivesicular body"/>
    <property type="evidence" value="ECO:0007669"/>
    <property type="project" value="TreeGrafter"/>
</dbReference>
<sequence>MPQTLQELLLSNPTFKKSRLDSLFSNFDQLKDANPEGYEANIATWKTFLNDLILNHADLLESETSSSSSNGKFAFDSDTLVRKLTVRDGAVTYVPKGLDKVLDEMINVDHTLIPYSSFQKALKPGILSSIPLLSFVFGGIPSKVTVSNFSTRAGPDGALVKDEKFIHFDKLVDVSKGLLPTLKVKSEGWPILEKHVLALFAEAKESGEEGKEVNMSPLDFHCCLLYLSKIGKLIEFNENSGVINVPDNERANKKVMDEESKTSIAQLSYSIYLLNEKCEKISLKILEQSELARQSVKKQNMVEAKTRLRSKKLLENQLEKTHSSLNNLLSIQFKIQEASDNLVAVDILDSNAKVLQGLNNQATAENVDDLVDDITSEVEKINDVTTQLGGLKINEDENDEELDEELQQMEMEELDKIEKSEKMDKIENANLPHKQAESSQESAARESSPEDAFVDAEDSNALSDDILERFKKLKTPTAISENKKPVAADASKSESTKQAIAELN</sequence>
<dbReference type="AlphaFoldDB" id="A0A9W6YU79"/>
<dbReference type="GO" id="GO:0006900">
    <property type="term" value="P:vesicle budding from membrane"/>
    <property type="evidence" value="ECO:0007669"/>
    <property type="project" value="TreeGrafter"/>
</dbReference>
<name>A0A9W6YU79_AMBMO</name>
<dbReference type="OrthoDB" id="10250120at2759"/>
<dbReference type="Pfam" id="PF25880">
    <property type="entry name" value="WHD_CHMP7_1st"/>
    <property type="match status" value="1"/>
</dbReference>
<dbReference type="GO" id="GO:0009898">
    <property type="term" value="C:cytoplasmic side of plasma membrane"/>
    <property type="evidence" value="ECO:0007669"/>
    <property type="project" value="TreeGrafter"/>
</dbReference>
<feature type="region of interest" description="Disordered" evidence="1">
    <location>
        <begin position="473"/>
        <end position="504"/>
    </location>
</feature>
<gene>
    <name evidence="2" type="ORF">Amon01_000199000</name>
</gene>
<protein>
    <submittedName>
        <fullName evidence="2">Unnamed protein product</fullName>
    </submittedName>
</protein>
<organism evidence="2 3">
    <name type="scientific">Ambrosiozyma monospora</name>
    <name type="common">Yeast</name>
    <name type="synonym">Endomycopsis monosporus</name>
    <dbReference type="NCBI Taxonomy" id="43982"/>
    <lineage>
        <taxon>Eukaryota</taxon>
        <taxon>Fungi</taxon>
        <taxon>Dikarya</taxon>
        <taxon>Ascomycota</taxon>
        <taxon>Saccharomycotina</taxon>
        <taxon>Pichiomycetes</taxon>
        <taxon>Pichiales</taxon>
        <taxon>Pichiaceae</taxon>
        <taxon>Ambrosiozyma</taxon>
    </lineage>
</organism>
<dbReference type="Proteomes" id="UP001165063">
    <property type="component" value="Unassembled WGS sequence"/>
</dbReference>
<dbReference type="PANTHER" id="PTHR22761:SF18">
    <property type="entry name" value="SORTING PROTEIN SNF7 FAMILY PROTEIN, PUTATIVE (AFU_ORTHOLOGUE AFUA_2G16692)-RELATED"/>
    <property type="match status" value="1"/>
</dbReference>
<dbReference type="PANTHER" id="PTHR22761">
    <property type="entry name" value="CHARGED MULTIVESICULAR BODY PROTEIN"/>
    <property type="match status" value="1"/>
</dbReference>
<dbReference type="InterPro" id="IPR005024">
    <property type="entry name" value="Snf7_fam"/>
</dbReference>
<accession>A0A9W6YU79</accession>
<dbReference type="GO" id="GO:0000815">
    <property type="term" value="C:ESCRT III complex"/>
    <property type="evidence" value="ECO:0007669"/>
    <property type="project" value="TreeGrafter"/>
</dbReference>
<dbReference type="EMBL" id="BSXU01000664">
    <property type="protein sequence ID" value="GMG21437.1"/>
    <property type="molecule type" value="Genomic_DNA"/>
</dbReference>
<evidence type="ECO:0000313" key="2">
    <source>
        <dbReference type="EMBL" id="GMG21437.1"/>
    </source>
</evidence>
<evidence type="ECO:0000256" key="1">
    <source>
        <dbReference type="SAM" id="MobiDB-lite"/>
    </source>
</evidence>
<feature type="region of interest" description="Disordered" evidence="1">
    <location>
        <begin position="425"/>
        <end position="461"/>
    </location>
</feature>
<dbReference type="Pfam" id="PF03357">
    <property type="entry name" value="Snf7"/>
    <property type="match status" value="1"/>
</dbReference>
<evidence type="ECO:0000313" key="3">
    <source>
        <dbReference type="Proteomes" id="UP001165063"/>
    </source>
</evidence>
<comment type="caution">
    <text evidence="2">The sequence shown here is derived from an EMBL/GenBank/DDBJ whole genome shotgun (WGS) entry which is preliminary data.</text>
</comment>
<keyword evidence="3" id="KW-1185">Reference proteome</keyword>
<dbReference type="GO" id="GO:0032511">
    <property type="term" value="P:late endosome to vacuole transport via multivesicular body sorting pathway"/>
    <property type="evidence" value="ECO:0007669"/>
    <property type="project" value="TreeGrafter"/>
</dbReference>
<feature type="compositionally biased region" description="Basic and acidic residues" evidence="1">
    <location>
        <begin position="481"/>
        <end position="495"/>
    </location>
</feature>